<dbReference type="GO" id="GO:0032993">
    <property type="term" value="C:protein-DNA complex"/>
    <property type="evidence" value="ECO:0007669"/>
    <property type="project" value="TreeGrafter"/>
</dbReference>
<evidence type="ECO:0000259" key="8">
    <source>
        <dbReference type="PROSITE" id="PS50110"/>
    </source>
</evidence>
<dbReference type="Proteomes" id="UP000655420">
    <property type="component" value="Unassembled WGS sequence"/>
</dbReference>
<feature type="modified residue" description="4-aspartylphosphate" evidence="6">
    <location>
        <position position="61"/>
    </location>
</feature>
<dbReference type="InterPro" id="IPR001867">
    <property type="entry name" value="OmpR/PhoB-type_DNA-bd"/>
</dbReference>
<evidence type="ECO:0000256" key="5">
    <source>
        <dbReference type="ARBA" id="ARBA00023163"/>
    </source>
</evidence>
<organism evidence="10 11">
    <name type="scientific">Thermohalobaculum xanthum</name>
    <dbReference type="NCBI Taxonomy" id="2753746"/>
    <lineage>
        <taxon>Bacteria</taxon>
        <taxon>Pseudomonadati</taxon>
        <taxon>Pseudomonadota</taxon>
        <taxon>Alphaproteobacteria</taxon>
        <taxon>Rhodobacterales</taxon>
        <taxon>Paracoccaceae</taxon>
        <taxon>Thermohalobaculum</taxon>
    </lineage>
</organism>
<dbReference type="InterPro" id="IPR039420">
    <property type="entry name" value="WalR-like"/>
</dbReference>
<evidence type="ECO:0000256" key="4">
    <source>
        <dbReference type="ARBA" id="ARBA00023125"/>
    </source>
</evidence>
<dbReference type="GO" id="GO:0005829">
    <property type="term" value="C:cytosol"/>
    <property type="evidence" value="ECO:0007669"/>
    <property type="project" value="TreeGrafter"/>
</dbReference>
<evidence type="ECO:0000256" key="6">
    <source>
        <dbReference type="PROSITE-ProRule" id="PRU00169"/>
    </source>
</evidence>
<dbReference type="GO" id="GO:0000156">
    <property type="term" value="F:phosphorelay response regulator activity"/>
    <property type="evidence" value="ECO:0007669"/>
    <property type="project" value="TreeGrafter"/>
</dbReference>
<dbReference type="PANTHER" id="PTHR48111:SF4">
    <property type="entry name" value="DNA-BINDING DUAL TRANSCRIPTIONAL REGULATOR OMPR"/>
    <property type="match status" value="1"/>
</dbReference>
<keyword evidence="2" id="KW-0902">Two-component regulatory system</keyword>
<dbReference type="GO" id="GO:0000976">
    <property type="term" value="F:transcription cis-regulatory region binding"/>
    <property type="evidence" value="ECO:0007669"/>
    <property type="project" value="TreeGrafter"/>
</dbReference>
<dbReference type="EMBL" id="JAEHHL010000001">
    <property type="protein sequence ID" value="MBK0398219.1"/>
    <property type="molecule type" value="Genomic_DNA"/>
</dbReference>
<proteinExistence type="predicted"/>
<reference evidence="10" key="1">
    <citation type="submission" date="2020-12" db="EMBL/GenBank/DDBJ databases">
        <title>Bacterial taxonomy.</title>
        <authorList>
            <person name="Pan X."/>
        </authorList>
    </citation>
    <scope>NUCLEOTIDE SEQUENCE</scope>
    <source>
        <strain evidence="10">M0105</strain>
    </source>
</reference>
<sequence>MLTAMAAMTQRRVLAVDDDRHLCAALGRILKDEGYGFRAAQDGPSMRRALADERFDLVILDINFPSGEDGISLARGLRTQHDLPLIMLSGKDNTIDKVVCLELGADDYVTKPFEPRELVARVRTVLRRYGRQPGSSHALPAGSGDTGEIWHFAGWQLDATTLSLVPPEGGPVRLTGQEFQLLKALVVRRGRVLSREQILDIVSHRQWTPYDRSIDVLIAKLRRKLDDHAGRSKIIRTIRGVGYTFVPRVDVSEASEDVTQGK</sequence>
<evidence type="ECO:0000259" key="9">
    <source>
        <dbReference type="PROSITE" id="PS51755"/>
    </source>
</evidence>
<dbReference type="InterPro" id="IPR036388">
    <property type="entry name" value="WH-like_DNA-bd_sf"/>
</dbReference>
<comment type="caution">
    <text evidence="10">The sequence shown here is derived from an EMBL/GenBank/DDBJ whole genome shotgun (WGS) entry which is preliminary data.</text>
</comment>
<name>A0A8J7M4M7_9RHOB</name>
<keyword evidence="11" id="KW-1185">Reference proteome</keyword>
<dbReference type="SMART" id="SM00448">
    <property type="entry name" value="REC"/>
    <property type="match status" value="1"/>
</dbReference>
<dbReference type="AlphaFoldDB" id="A0A8J7M4M7"/>
<dbReference type="PANTHER" id="PTHR48111">
    <property type="entry name" value="REGULATOR OF RPOS"/>
    <property type="match status" value="1"/>
</dbReference>
<dbReference type="Gene3D" id="1.10.10.10">
    <property type="entry name" value="Winged helix-like DNA-binding domain superfamily/Winged helix DNA-binding domain"/>
    <property type="match status" value="1"/>
</dbReference>
<dbReference type="InterPro" id="IPR016032">
    <property type="entry name" value="Sig_transdc_resp-reg_C-effctor"/>
</dbReference>
<evidence type="ECO:0000256" key="2">
    <source>
        <dbReference type="ARBA" id="ARBA00023012"/>
    </source>
</evidence>
<evidence type="ECO:0000313" key="10">
    <source>
        <dbReference type="EMBL" id="MBK0398219.1"/>
    </source>
</evidence>
<protein>
    <submittedName>
        <fullName evidence="10">Response regulator transcription factor</fullName>
    </submittedName>
</protein>
<dbReference type="InterPro" id="IPR011006">
    <property type="entry name" value="CheY-like_superfamily"/>
</dbReference>
<keyword evidence="5" id="KW-0804">Transcription</keyword>
<evidence type="ECO:0000256" key="7">
    <source>
        <dbReference type="PROSITE-ProRule" id="PRU01091"/>
    </source>
</evidence>
<dbReference type="SMART" id="SM00862">
    <property type="entry name" value="Trans_reg_C"/>
    <property type="match status" value="1"/>
</dbReference>
<keyword evidence="4 7" id="KW-0238">DNA-binding</keyword>
<dbReference type="PROSITE" id="PS50110">
    <property type="entry name" value="RESPONSE_REGULATORY"/>
    <property type="match status" value="1"/>
</dbReference>
<dbReference type="PROSITE" id="PS51755">
    <property type="entry name" value="OMPR_PHOB"/>
    <property type="match status" value="1"/>
</dbReference>
<dbReference type="InterPro" id="IPR001789">
    <property type="entry name" value="Sig_transdc_resp-reg_receiver"/>
</dbReference>
<evidence type="ECO:0000256" key="3">
    <source>
        <dbReference type="ARBA" id="ARBA00023015"/>
    </source>
</evidence>
<dbReference type="Pfam" id="PF00072">
    <property type="entry name" value="Response_reg"/>
    <property type="match status" value="1"/>
</dbReference>
<gene>
    <name evidence="10" type="ORF">H0I76_03375</name>
</gene>
<evidence type="ECO:0000313" key="11">
    <source>
        <dbReference type="Proteomes" id="UP000655420"/>
    </source>
</evidence>
<keyword evidence="1 6" id="KW-0597">Phosphoprotein</keyword>
<feature type="domain" description="OmpR/PhoB-type" evidence="9">
    <location>
        <begin position="147"/>
        <end position="247"/>
    </location>
</feature>
<accession>A0A8J7M4M7</accession>
<dbReference type="Gene3D" id="3.40.50.2300">
    <property type="match status" value="1"/>
</dbReference>
<dbReference type="Gene3D" id="6.10.250.690">
    <property type="match status" value="1"/>
</dbReference>
<dbReference type="GO" id="GO:0006355">
    <property type="term" value="P:regulation of DNA-templated transcription"/>
    <property type="evidence" value="ECO:0007669"/>
    <property type="project" value="InterPro"/>
</dbReference>
<keyword evidence="3" id="KW-0805">Transcription regulation</keyword>
<feature type="domain" description="Response regulatory" evidence="8">
    <location>
        <begin position="12"/>
        <end position="126"/>
    </location>
</feature>
<dbReference type="SUPFAM" id="SSF46894">
    <property type="entry name" value="C-terminal effector domain of the bipartite response regulators"/>
    <property type="match status" value="1"/>
</dbReference>
<feature type="DNA-binding region" description="OmpR/PhoB-type" evidence="7">
    <location>
        <begin position="147"/>
        <end position="247"/>
    </location>
</feature>
<evidence type="ECO:0000256" key="1">
    <source>
        <dbReference type="ARBA" id="ARBA00022553"/>
    </source>
</evidence>
<dbReference type="Pfam" id="PF00486">
    <property type="entry name" value="Trans_reg_C"/>
    <property type="match status" value="1"/>
</dbReference>
<dbReference type="SUPFAM" id="SSF52172">
    <property type="entry name" value="CheY-like"/>
    <property type="match status" value="1"/>
</dbReference>
<dbReference type="CDD" id="cd00383">
    <property type="entry name" value="trans_reg_C"/>
    <property type="match status" value="1"/>
</dbReference>